<evidence type="ECO:0000313" key="14">
    <source>
        <dbReference type="EMBL" id="OWS70216.1"/>
    </source>
</evidence>
<dbReference type="Pfam" id="PF01075">
    <property type="entry name" value="Glyco_transf_9"/>
    <property type="match status" value="1"/>
</dbReference>
<evidence type="ECO:0000256" key="5">
    <source>
        <dbReference type="ARBA" id="ARBA00022676"/>
    </source>
</evidence>
<keyword evidence="6 14" id="KW-0808">Transferase</keyword>
<dbReference type="EC" id="2.4.99.23" evidence="10"/>
<dbReference type="OrthoDB" id="9767552at2"/>
<dbReference type="PANTHER" id="PTHR30160">
    <property type="entry name" value="TETRAACYLDISACCHARIDE 4'-KINASE-RELATED"/>
    <property type="match status" value="1"/>
</dbReference>
<dbReference type="InterPro" id="IPR051199">
    <property type="entry name" value="LPS_LOS_Heptosyltrfase"/>
</dbReference>
<evidence type="ECO:0000256" key="11">
    <source>
        <dbReference type="ARBA" id="ARBA00044190"/>
    </source>
</evidence>
<evidence type="ECO:0000256" key="13">
    <source>
        <dbReference type="ARBA" id="ARBA00049201"/>
    </source>
</evidence>
<evidence type="ECO:0000256" key="12">
    <source>
        <dbReference type="ARBA" id="ARBA00044330"/>
    </source>
</evidence>
<keyword evidence="8" id="KW-0472">Membrane</keyword>
<comment type="subcellular location">
    <subcellularLocation>
        <location evidence="1">Cell inner membrane</location>
        <topology evidence="1">Peripheral membrane protein</topology>
        <orientation evidence="1">Cytoplasmic side</orientation>
    </subcellularLocation>
</comment>
<evidence type="ECO:0000256" key="1">
    <source>
        <dbReference type="ARBA" id="ARBA00004515"/>
    </source>
</evidence>
<protein>
    <recommendedName>
        <fullName evidence="11">Lipopolysaccharide heptosyltransferase 1</fullName>
        <ecNumber evidence="10">2.4.99.23</ecNumber>
    </recommendedName>
    <alternativeName>
        <fullName evidence="12">ADP-heptose:lipopolysaccharide heptosyltransferase I</fullName>
    </alternativeName>
</protein>
<dbReference type="Gene3D" id="3.40.50.2000">
    <property type="entry name" value="Glycogen Phosphorylase B"/>
    <property type="match status" value="2"/>
</dbReference>
<accession>A0A254PY76</accession>
<organism evidence="14 15">
    <name type="scientific">Polynucleobacter campilacus</name>
    <dbReference type="NCBI Taxonomy" id="1743163"/>
    <lineage>
        <taxon>Bacteria</taxon>
        <taxon>Pseudomonadati</taxon>
        <taxon>Pseudomonadota</taxon>
        <taxon>Betaproteobacteria</taxon>
        <taxon>Burkholderiales</taxon>
        <taxon>Burkholderiaceae</taxon>
        <taxon>Polynucleobacter</taxon>
    </lineage>
</organism>
<dbReference type="CDD" id="cd03789">
    <property type="entry name" value="GT9_LPS_heptosyltransferase"/>
    <property type="match status" value="1"/>
</dbReference>
<comment type="similarity">
    <text evidence="9">Belongs to the glycosyltransferase 9 family.</text>
</comment>
<dbReference type="AlphaFoldDB" id="A0A254PY76"/>
<dbReference type="NCBIfam" id="TIGR02193">
    <property type="entry name" value="heptsyl_trn_I"/>
    <property type="match status" value="1"/>
</dbReference>
<dbReference type="GO" id="GO:0005829">
    <property type="term" value="C:cytosol"/>
    <property type="evidence" value="ECO:0007669"/>
    <property type="project" value="TreeGrafter"/>
</dbReference>
<dbReference type="GO" id="GO:0008713">
    <property type="term" value="F:ADP-heptose-lipopolysaccharide heptosyltransferase activity"/>
    <property type="evidence" value="ECO:0007669"/>
    <property type="project" value="TreeGrafter"/>
</dbReference>
<evidence type="ECO:0000256" key="6">
    <source>
        <dbReference type="ARBA" id="ARBA00022679"/>
    </source>
</evidence>
<comment type="pathway">
    <text evidence="2">Bacterial outer membrane biogenesis; LPS core biosynthesis.</text>
</comment>
<dbReference type="GO" id="GO:0005886">
    <property type="term" value="C:plasma membrane"/>
    <property type="evidence" value="ECO:0007669"/>
    <property type="project" value="UniProtKB-SubCell"/>
</dbReference>
<keyword evidence="3" id="KW-1003">Cell membrane</keyword>
<gene>
    <name evidence="14" type="ORF">CBI31_07855</name>
</gene>
<evidence type="ECO:0000256" key="9">
    <source>
        <dbReference type="ARBA" id="ARBA00043995"/>
    </source>
</evidence>
<comment type="catalytic activity">
    <reaction evidence="13">
        <text>an alpha-Kdo-(2-&gt;4)-alpha-Kdo-(2-&gt;6)-lipid A + ADP-L-glycero-beta-D-manno-heptose = an L-alpha-D-Hep-(1-&gt;5)-[alpha-Kdo-(2-&gt;4)]-alpha-Kdo-(2-&gt;6)-lipid A + ADP + H(+)</text>
        <dbReference type="Rhea" id="RHEA:74067"/>
        <dbReference type="ChEBI" id="CHEBI:15378"/>
        <dbReference type="ChEBI" id="CHEBI:61506"/>
        <dbReference type="ChEBI" id="CHEBI:176431"/>
        <dbReference type="ChEBI" id="CHEBI:193068"/>
        <dbReference type="ChEBI" id="CHEBI:456216"/>
        <dbReference type="EC" id="2.4.99.23"/>
    </reaction>
</comment>
<comment type="caution">
    <text evidence="14">The sequence shown here is derived from an EMBL/GenBank/DDBJ whole genome shotgun (WGS) entry which is preliminary data.</text>
</comment>
<evidence type="ECO:0000256" key="2">
    <source>
        <dbReference type="ARBA" id="ARBA00004713"/>
    </source>
</evidence>
<dbReference type="RefSeq" id="WP_088525801.1">
    <property type="nucleotide sequence ID" value="NZ_NGUP01000003.1"/>
</dbReference>
<reference evidence="14 15" key="1">
    <citation type="submission" date="2017-05" db="EMBL/GenBank/DDBJ databases">
        <title>Genome of Polynucleobacter sp. MWH-Feld-100.</title>
        <authorList>
            <person name="Hahn M.W."/>
        </authorList>
    </citation>
    <scope>NUCLEOTIDE SEQUENCE [LARGE SCALE GENOMIC DNA]</scope>
    <source>
        <strain evidence="14 15">MWH-Feld-100</strain>
    </source>
</reference>
<dbReference type="EMBL" id="NGUP01000003">
    <property type="protein sequence ID" value="OWS70216.1"/>
    <property type="molecule type" value="Genomic_DNA"/>
</dbReference>
<dbReference type="InterPro" id="IPR011908">
    <property type="entry name" value="LipoPS_heptosylTferase-I"/>
</dbReference>
<dbReference type="SUPFAM" id="SSF53756">
    <property type="entry name" value="UDP-Glycosyltransferase/glycogen phosphorylase"/>
    <property type="match status" value="1"/>
</dbReference>
<evidence type="ECO:0000256" key="8">
    <source>
        <dbReference type="ARBA" id="ARBA00023136"/>
    </source>
</evidence>
<evidence type="ECO:0000256" key="4">
    <source>
        <dbReference type="ARBA" id="ARBA00022519"/>
    </source>
</evidence>
<sequence>MAIQSSSPKILLVKLSSLGDILHNLPLVWDLRARLPNAQIDWVVEEGYVHLLEPLLSREGFKGIDHIIPFGLRRWKKKIFSRNSWKELFAFKKRLQDSSYDIVIETQGLLKSALVCFLARKNPDAVIAGLANATQYSGYEPLARLFYKHCVQVPIDCHAVDRSRWVMCSALNWPLVGRSTTPQFYPQKFLDSLPEKILPGLQKPYVLCFHSTAREAKRWANENWVTLGKELSQRGYHPVFPWGSPSEKLISTQLASQIPGAIVPPAFSIEEAFSVIAGAALTVGVDTGLTHLAAVLGKPTVEIYCDSPRWKTEGYWSESIRNVGDIQASPNVAEAIKASFELLA</sequence>
<keyword evidence="5" id="KW-0328">Glycosyltransferase</keyword>
<keyword evidence="7" id="KW-0448">Lipopolysaccharide biosynthesis</keyword>
<dbReference type="InterPro" id="IPR002201">
    <property type="entry name" value="Glyco_trans_9"/>
</dbReference>
<keyword evidence="15" id="KW-1185">Reference proteome</keyword>
<evidence type="ECO:0000313" key="15">
    <source>
        <dbReference type="Proteomes" id="UP000197528"/>
    </source>
</evidence>
<name>A0A254PY76_9BURK</name>
<proteinExistence type="inferred from homology"/>
<dbReference type="Proteomes" id="UP000197528">
    <property type="component" value="Unassembled WGS sequence"/>
</dbReference>
<evidence type="ECO:0000256" key="10">
    <source>
        <dbReference type="ARBA" id="ARBA00044041"/>
    </source>
</evidence>
<dbReference type="PANTHER" id="PTHR30160:SF19">
    <property type="entry name" value="LIPOPOLYSACCHARIDE HEPTOSYLTRANSFERASE 1"/>
    <property type="match status" value="1"/>
</dbReference>
<dbReference type="GO" id="GO:0009244">
    <property type="term" value="P:lipopolysaccharide core region biosynthetic process"/>
    <property type="evidence" value="ECO:0007669"/>
    <property type="project" value="InterPro"/>
</dbReference>
<keyword evidence="4" id="KW-0997">Cell inner membrane</keyword>
<evidence type="ECO:0000256" key="3">
    <source>
        <dbReference type="ARBA" id="ARBA00022475"/>
    </source>
</evidence>
<evidence type="ECO:0000256" key="7">
    <source>
        <dbReference type="ARBA" id="ARBA00022985"/>
    </source>
</evidence>